<accession>A0A6C0K3C5</accession>
<sequence>MISDTQNNTSATLRQGVNFKNYQKKIVNSVAKKNKQLVEGFTTNENIYNSRGLVSQVDMVQNAARELEDLKSSFSSLLQRYQAANAQLLTATTSYINAPAPTNSTVGKNVFVNEIVSNPSSDFVGAYVDNATTPTMTKLTGKLDGYTFSDCQQAALGTGTQYFGLSQANAATQKATCSTSNSLSDIEKYGVAGANCVQGSDGNLYGGNLTNAIYQVPDAQFVGNYGDNPNRAMPTFANNGSRTYTYETCKKAAVDGGFNLFGLQYYSGGNDGYAQCALSNNFTAATQYGQSGSQSTNGQGQTVGGGWANAIYAVQSNGTYVGCYNDNATSPAMTGANGGSATFSVDTCQQYAIQNGYKYYGLQGGSAGTSRCFVSNSLQASQKYGESTPTSNFTDGKKYGNNLVNSVYGVKTMGFPEYMGKVGHIGNDGSLAEYPYSMIKTVNNAPTIVDYDSSCSPDITNINSVQWKNYKKVSNMTPTTKCGLGTAIQADQNSVAELGKELEEISAEIIAIINYLESLDANIISQVGINKQALDQMSTQYNNYNNKFLQYKNVEYKNITGILSESGVVTTQENYSYILWSGLAVTLIIASLVLVRRGNQ</sequence>
<evidence type="ECO:0000259" key="3">
    <source>
        <dbReference type="Pfam" id="PF01822"/>
    </source>
</evidence>
<proteinExistence type="predicted"/>
<feature type="domain" description="WSC" evidence="3">
    <location>
        <begin position="320"/>
        <end position="384"/>
    </location>
</feature>
<keyword evidence="1" id="KW-0175">Coiled coil</keyword>
<keyword evidence="2" id="KW-1133">Transmembrane helix</keyword>
<protein>
    <recommendedName>
        <fullName evidence="3">WSC domain-containing protein</fullName>
    </recommendedName>
</protein>
<dbReference type="EMBL" id="MN740769">
    <property type="protein sequence ID" value="QHU10564.1"/>
    <property type="molecule type" value="Genomic_DNA"/>
</dbReference>
<dbReference type="Pfam" id="PF01822">
    <property type="entry name" value="WSC"/>
    <property type="match status" value="1"/>
</dbReference>
<evidence type="ECO:0000256" key="1">
    <source>
        <dbReference type="SAM" id="Coils"/>
    </source>
</evidence>
<organism evidence="4">
    <name type="scientific">viral metagenome</name>
    <dbReference type="NCBI Taxonomy" id="1070528"/>
    <lineage>
        <taxon>unclassified sequences</taxon>
        <taxon>metagenomes</taxon>
        <taxon>organismal metagenomes</taxon>
    </lineage>
</organism>
<feature type="coiled-coil region" evidence="1">
    <location>
        <begin position="60"/>
        <end position="87"/>
    </location>
</feature>
<evidence type="ECO:0000313" key="4">
    <source>
        <dbReference type="EMBL" id="QHU10564.1"/>
    </source>
</evidence>
<keyword evidence="2" id="KW-0472">Membrane</keyword>
<dbReference type="InterPro" id="IPR002889">
    <property type="entry name" value="WSC_carb-bd"/>
</dbReference>
<dbReference type="AlphaFoldDB" id="A0A6C0K3C5"/>
<keyword evidence="2" id="KW-0812">Transmembrane</keyword>
<feature type="transmembrane region" description="Helical" evidence="2">
    <location>
        <begin position="577"/>
        <end position="595"/>
    </location>
</feature>
<evidence type="ECO:0000256" key="2">
    <source>
        <dbReference type="SAM" id="Phobius"/>
    </source>
</evidence>
<name>A0A6C0K3C5_9ZZZZ</name>
<reference evidence="4" key="1">
    <citation type="journal article" date="2020" name="Nature">
        <title>Giant virus diversity and host interactions through global metagenomics.</title>
        <authorList>
            <person name="Schulz F."/>
            <person name="Roux S."/>
            <person name="Paez-Espino D."/>
            <person name="Jungbluth S."/>
            <person name="Walsh D.A."/>
            <person name="Denef V.J."/>
            <person name="McMahon K.D."/>
            <person name="Konstantinidis K.T."/>
            <person name="Eloe-Fadrosh E.A."/>
            <person name="Kyrpides N.C."/>
            <person name="Woyke T."/>
        </authorList>
    </citation>
    <scope>NUCLEOTIDE SEQUENCE</scope>
    <source>
        <strain evidence="4">GVMAG-S-1101165-83</strain>
    </source>
</reference>